<keyword evidence="1" id="KW-0808">Transferase</keyword>
<dbReference type="EMBL" id="BMON01000001">
    <property type="protein sequence ID" value="GGM23933.1"/>
    <property type="molecule type" value="Genomic_DNA"/>
</dbReference>
<dbReference type="Gene3D" id="3.40.50.2000">
    <property type="entry name" value="Glycogen Phosphorylase B"/>
    <property type="match status" value="2"/>
</dbReference>
<dbReference type="SUPFAM" id="SSF53756">
    <property type="entry name" value="UDP-Glycosyltransferase/glycogen phosphorylase"/>
    <property type="match status" value="1"/>
</dbReference>
<dbReference type="Pfam" id="PF13692">
    <property type="entry name" value="Glyco_trans_1_4"/>
    <property type="match status" value="1"/>
</dbReference>
<dbReference type="PANTHER" id="PTHR46401:SF2">
    <property type="entry name" value="GLYCOSYLTRANSFERASE WBBK-RELATED"/>
    <property type="match status" value="1"/>
</dbReference>
<dbReference type="Proteomes" id="UP000656367">
    <property type="component" value="Unassembled WGS sequence"/>
</dbReference>
<proteinExistence type="predicted"/>
<name>A0A830FC97_HALAR</name>
<sequence length="381" mass="42483">MHILYIMGQDSGGLPHYTAELANKVSRQEEVTLLKPDDTSADDILLDSVNVVNAFEQTSISMENIFDININLRENVKGLLSFRNIKLVNEIDPDIVHDPTDEFPHISAFAYLYKIYQNRPYVVTCHEVKHGGSSGILKIADMAYYLSPDFPKEAAVVHSESQKEMLVDQDRNITSVKVIPHAVYSFFKKLDHKSPSEKENHALFFGSLIPPKGIEYLIEAVPHIIDSIPNFSLTIAGSGSIPDGCDDLIRKYDNIEVRNEFIPNNEVGELFNEAQIVVLPYRKGWQTGHSGSLSTAFAFGKPVVTTSVGDFPRLVEESGAGVAVEPENPEAIADGIVNILRNNQRRKNMAAASQQMADKLSWENIASQHIELYKEIVTNDE</sequence>
<protein>
    <submittedName>
        <fullName evidence="2">Uncharacterized protein</fullName>
    </submittedName>
</protein>
<evidence type="ECO:0000313" key="2">
    <source>
        <dbReference type="EMBL" id="GGM23933.1"/>
    </source>
</evidence>
<evidence type="ECO:0000313" key="3">
    <source>
        <dbReference type="Proteomes" id="UP000656367"/>
    </source>
</evidence>
<dbReference type="GO" id="GO:0016757">
    <property type="term" value="F:glycosyltransferase activity"/>
    <property type="evidence" value="ECO:0007669"/>
    <property type="project" value="TreeGrafter"/>
</dbReference>
<evidence type="ECO:0000256" key="1">
    <source>
        <dbReference type="ARBA" id="ARBA00022679"/>
    </source>
</evidence>
<reference evidence="2" key="2">
    <citation type="submission" date="2020-09" db="EMBL/GenBank/DDBJ databases">
        <authorList>
            <person name="Sun Q."/>
            <person name="Ohkuma M."/>
        </authorList>
    </citation>
    <scope>NUCLEOTIDE SEQUENCE</scope>
    <source>
        <strain evidence="2">JCM 15759</strain>
    </source>
</reference>
<comment type="caution">
    <text evidence="2">The sequence shown here is derived from an EMBL/GenBank/DDBJ whole genome shotgun (WGS) entry which is preliminary data.</text>
</comment>
<reference evidence="2" key="1">
    <citation type="journal article" date="2014" name="Int. J. Syst. Evol. Microbiol.">
        <title>Complete genome sequence of Corynebacterium casei LMG S-19264T (=DSM 44701T), isolated from a smear-ripened cheese.</title>
        <authorList>
            <consortium name="US DOE Joint Genome Institute (JGI-PGF)"/>
            <person name="Walter F."/>
            <person name="Albersmeier A."/>
            <person name="Kalinowski J."/>
            <person name="Ruckert C."/>
        </authorList>
    </citation>
    <scope>NUCLEOTIDE SEQUENCE</scope>
    <source>
        <strain evidence="2">JCM 15759</strain>
    </source>
</reference>
<accession>A0A830FC97</accession>
<organism evidence="2 3">
    <name type="scientific">Haloarcula argentinensis</name>
    <dbReference type="NCBI Taxonomy" id="43776"/>
    <lineage>
        <taxon>Archaea</taxon>
        <taxon>Methanobacteriati</taxon>
        <taxon>Methanobacteriota</taxon>
        <taxon>Stenosarchaea group</taxon>
        <taxon>Halobacteria</taxon>
        <taxon>Halobacteriales</taxon>
        <taxon>Haloarculaceae</taxon>
        <taxon>Haloarcula</taxon>
    </lineage>
</organism>
<dbReference type="AlphaFoldDB" id="A0A830FC97"/>
<dbReference type="CDD" id="cd03801">
    <property type="entry name" value="GT4_PimA-like"/>
    <property type="match status" value="1"/>
</dbReference>
<gene>
    <name evidence="2" type="ORF">GCM10009006_01540</name>
</gene>
<dbReference type="PANTHER" id="PTHR46401">
    <property type="entry name" value="GLYCOSYLTRANSFERASE WBBK-RELATED"/>
    <property type="match status" value="1"/>
</dbReference>